<reference evidence="2 3" key="1">
    <citation type="submission" date="2008-07" db="EMBL/GenBank/DDBJ databases">
        <title>Complete sequence of Geobacter bemidjiensis BEM.</title>
        <authorList>
            <consortium name="US DOE Joint Genome Institute"/>
            <person name="Lucas S."/>
            <person name="Copeland A."/>
            <person name="Lapidus A."/>
            <person name="Glavina del Rio T."/>
            <person name="Dalin E."/>
            <person name="Tice H."/>
            <person name="Bruce D."/>
            <person name="Goodwin L."/>
            <person name="Pitluck S."/>
            <person name="Kiss H."/>
            <person name="Brettin T."/>
            <person name="Detter J.C."/>
            <person name="Han C."/>
            <person name="Kuske C.R."/>
            <person name="Schmutz J."/>
            <person name="Larimer F."/>
            <person name="Land M."/>
            <person name="Hauser L."/>
            <person name="Kyrpides N."/>
            <person name="Lykidis A."/>
            <person name="Lovley D."/>
            <person name="Richardson P."/>
        </authorList>
    </citation>
    <scope>NUCLEOTIDE SEQUENCE [LARGE SCALE GENOMIC DNA]</scope>
    <source>
        <strain evidence="3">ATCC BAA-1014 / DSM 16622 / JCM 12645 / Bem</strain>
    </source>
</reference>
<dbReference type="STRING" id="404380.Gbem_0643"/>
<feature type="compositionally biased region" description="Polar residues" evidence="1">
    <location>
        <begin position="7"/>
        <end position="31"/>
    </location>
</feature>
<name>B5ED85_CITBB</name>
<evidence type="ECO:0000256" key="1">
    <source>
        <dbReference type="SAM" id="MobiDB-lite"/>
    </source>
</evidence>
<dbReference type="AlphaFoldDB" id="B5ED85"/>
<accession>B5ED85</accession>
<organism evidence="2 3">
    <name type="scientific">Citrifermentans bemidjiense (strain ATCC BAA-1014 / DSM 16622 / JCM 12645 / Bem)</name>
    <name type="common">Geobacter bemidjiensis</name>
    <dbReference type="NCBI Taxonomy" id="404380"/>
    <lineage>
        <taxon>Bacteria</taxon>
        <taxon>Pseudomonadati</taxon>
        <taxon>Thermodesulfobacteriota</taxon>
        <taxon>Desulfuromonadia</taxon>
        <taxon>Geobacterales</taxon>
        <taxon>Geobacteraceae</taxon>
        <taxon>Citrifermentans</taxon>
    </lineage>
</organism>
<reference evidence="2 3" key="2">
    <citation type="journal article" date="2010" name="BMC Genomics">
        <title>The genome of Geobacter bemidjiensis, exemplar for the subsurface clade of Geobacter species that predominate in Fe(III)-reducing subsurface environments.</title>
        <authorList>
            <person name="Aklujkar M."/>
            <person name="Young N.D."/>
            <person name="Holmes D."/>
            <person name="Chavan M."/>
            <person name="Risso C."/>
            <person name="Kiss H.E."/>
            <person name="Han C.S."/>
            <person name="Land M.L."/>
            <person name="Lovley D.R."/>
        </authorList>
    </citation>
    <scope>NUCLEOTIDE SEQUENCE [LARGE SCALE GENOMIC DNA]</scope>
    <source>
        <strain evidence="3">ATCC BAA-1014 / DSM 16622 / JCM 12645 / Bem</strain>
    </source>
</reference>
<dbReference type="Proteomes" id="UP000008825">
    <property type="component" value="Chromosome"/>
</dbReference>
<sequence>MMKLRQKQMNGNMKTTSAAQKTKNNAHVNSRTRLEPRPAAVCLSKNNLYTLSLGLIKNI</sequence>
<evidence type="ECO:0000313" key="2">
    <source>
        <dbReference type="EMBL" id="ACH37671.1"/>
    </source>
</evidence>
<protein>
    <submittedName>
        <fullName evidence="2">Uncharacterized protein</fullName>
    </submittedName>
</protein>
<keyword evidence="3" id="KW-1185">Reference proteome</keyword>
<evidence type="ECO:0000313" key="3">
    <source>
        <dbReference type="Proteomes" id="UP000008825"/>
    </source>
</evidence>
<dbReference type="EMBL" id="CP001124">
    <property type="protein sequence ID" value="ACH37671.1"/>
    <property type="molecule type" value="Genomic_DNA"/>
</dbReference>
<proteinExistence type="predicted"/>
<feature type="region of interest" description="Disordered" evidence="1">
    <location>
        <begin position="1"/>
        <end position="33"/>
    </location>
</feature>
<dbReference type="KEGG" id="gbm:Gbem_0643"/>
<dbReference type="HOGENOM" id="CLU_2953937_0_0_7"/>
<gene>
    <name evidence="2" type="ordered locus">Gbem_0643</name>
</gene>